<dbReference type="Proteomes" id="UP000186955">
    <property type="component" value="Unassembled WGS sequence"/>
</dbReference>
<protein>
    <submittedName>
        <fullName evidence="1">Uncharacterized protein</fullName>
    </submittedName>
</protein>
<evidence type="ECO:0000313" key="1">
    <source>
        <dbReference type="EMBL" id="OKP13872.1"/>
    </source>
</evidence>
<organism evidence="1 2">
    <name type="scientific">Penicillium subrubescens</name>
    <dbReference type="NCBI Taxonomy" id="1316194"/>
    <lineage>
        <taxon>Eukaryota</taxon>
        <taxon>Fungi</taxon>
        <taxon>Dikarya</taxon>
        <taxon>Ascomycota</taxon>
        <taxon>Pezizomycotina</taxon>
        <taxon>Eurotiomycetes</taxon>
        <taxon>Eurotiomycetidae</taxon>
        <taxon>Eurotiales</taxon>
        <taxon>Aspergillaceae</taxon>
        <taxon>Penicillium</taxon>
    </lineage>
</organism>
<reference evidence="1 2" key="1">
    <citation type="submission" date="2016-10" db="EMBL/GenBank/DDBJ databases">
        <title>Genome sequence of the ascomycete fungus Penicillium subrubescens.</title>
        <authorList>
            <person name="De Vries R.P."/>
            <person name="Peng M."/>
            <person name="Dilokpimol A."/>
            <person name="Hilden K."/>
            <person name="Makela M.R."/>
            <person name="Grigoriev I."/>
            <person name="Riley R."/>
            <person name="Granchi Z."/>
        </authorList>
    </citation>
    <scope>NUCLEOTIDE SEQUENCE [LARGE SCALE GENOMIC DNA]</scope>
    <source>
        <strain evidence="1 2">CBS 132785</strain>
    </source>
</reference>
<keyword evidence="2" id="KW-1185">Reference proteome</keyword>
<proteinExistence type="predicted"/>
<dbReference type="EMBL" id="MNBE01000123">
    <property type="protein sequence ID" value="OKP13872.1"/>
    <property type="molecule type" value="Genomic_DNA"/>
</dbReference>
<name>A0A1Q5UN28_9EURO</name>
<dbReference type="AlphaFoldDB" id="A0A1Q5UN28"/>
<accession>A0A1Q5UN28</accession>
<gene>
    <name evidence="1" type="ORF">PENSUB_447</name>
</gene>
<sequence>MPAEILIAVFEGISLDAVELQNAAIYVKYEDGEQRLYHLAGTNPLFKWMIHNACASTPIQNAVGNDRNSQNWVAGALSSLVRIGCMSEVQRLNAVNCMIDACRKVKV</sequence>
<comment type="caution">
    <text evidence="1">The sequence shown here is derived from an EMBL/GenBank/DDBJ whole genome shotgun (WGS) entry which is preliminary data.</text>
</comment>
<dbReference type="STRING" id="1316194.A0A1Q5UN28"/>
<evidence type="ECO:0000313" key="2">
    <source>
        <dbReference type="Proteomes" id="UP000186955"/>
    </source>
</evidence>